<comment type="caution">
    <text evidence="2">The sequence shown here is derived from an EMBL/GenBank/DDBJ whole genome shotgun (WGS) entry which is preliminary data.</text>
</comment>
<evidence type="ECO:0000313" key="3">
    <source>
        <dbReference type="Proteomes" id="UP000183090"/>
    </source>
</evidence>
<dbReference type="Proteomes" id="UP000183090">
    <property type="component" value="Unassembled WGS sequence"/>
</dbReference>
<feature type="transmembrane region" description="Helical" evidence="1">
    <location>
        <begin position="12"/>
        <end position="30"/>
    </location>
</feature>
<evidence type="ECO:0000313" key="2">
    <source>
        <dbReference type="EMBL" id="SFK69217.1"/>
    </source>
</evidence>
<name>A0AA94KVJ9_9STAP</name>
<accession>A0AA94KVJ9</accession>
<organism evidence="2 3">
    <name type="scientific">Salinicoccus halodurans</name>
    <dbReference type="NCBI Taxonomy" id="407035"/>
    <lineage>
        <taxon>Bacteria</taxon>
        <taxon>Bacillati</taxon>
        <taxon>Bacillota</taxon>
        <taxon>Bacilli</taxon>
        <taxon>Bacillales</taxon>
        <taxon>Staphylococcaceae</taxon>
        <taxon>Salinicoccus</taxon>
    </lineage>
</organism>
<gene>
    <name evidence="2" type="ORF">SAMN05216235_1212</name>
</gene>
<proteinExistence type="predicted"/>
<dbReference type="EMBL" id="FOTB01000002">
    <property type="protein sequence ID" value="SFK69217.1"/>
    <property type="molecule type" value="Genomic_DNA"/>
</dbReference>
<keyword evidence="1" id="KW-0812">Transmembrane</keyword>
<keyword evidence="1" id="KW-1133">Transmembrane helix</keyword>
<reference evidence="2 3" key="1">
    <citation type="submission" date="2016-10" db="EMBL/GenBank/DDBJ databases">
        <authorList>
            <person name="Varghese N."/>
            <person name="Submissions S."/>
        </authorList>
    </citation>
    <scope>NUCLEOTIDE SEQUENCE [LARGE SCALE GENOMIC DNA]</scope>
    <source>
        <strain evidence="2 3">CGMCC 1.6501</strain>
    </source>
</reference>
<dbReference type="AlphaFoldDB" id="A0AA94KVJ9"/>
<sequence>MNFYRRLKPAVIFYGINMLTYIPLGGMMKLRKEKDVRIWENISMTIH</sequence>
<evidence type="ECO:0000256" key="1">
    <source>
        <dbReference type="SAM" id="Phobius"/>
    </source>
</evidence>
<keyword evidence="1" id="KW-0472">Membrane</keyword>
<protein>
    <submittedName>
        <fullName evidence="2">Uncharacterized protein</fullName>
    </submittedName>
</protein>